<evidence type="ECO:0000259" key="29">
    <source>
        <dbReference type="PROSITE" id="PS51158"/>
    </source>
</evidence>
<dbReference type="Pfam" id="PF00520">
    <property type="entry name" value="Ion_trans"/>
    <property type="match status" value="1"/>
</dbReference>
<evidence type="ECO:0000256" key="20">
    <source>
        <dbReference type="ARBA" id="ARBA00023303"/>
    </source>
</evidence>
<evidence type="ECO:0000256" key="5">
    <source>
        <dbReference type="ARBA" id="ARBA00022475"/>
    </source>
</evidence>
<evidence type="ECO:0000256" key="24">
    <source>
        <dbReference type="ARBA" id="ARBA00036634"/>
    </source>
</evidence>
<evidence type="ECO:0000256" key="12">
    <source>
        <dbReference type="ARBA" id="ARBA00022723"/>
    </source>
</evidence>
<comment type="similarity">
    <text evidence="21">In the C-terminal section; belongs to the protein kinase superfamily. Alpha-type protein kinase family. ALPK subfamily.</text>
</comment>
<organism evidence="30 31">
    <name type="scientific">Scleropages formosus</name>
    <name type="common">Asian bonytongue</name>
    <name type="synonym">Osteoglossum formosum</name>
    <dbReference type="NCBI Taxonomy" id="113540"/>
    <lineage>
        <taxon>Eukaryota</taxon>
        <taxon>Metazoa</taxon>
        <taxon>Chordata</taxon>
        <taxon>Craniata</taxon>
        <taxon>Vertebrata</taxon>
        <taxon>Euteleostomi</taxon>
        <taxon>Actinopterygii</taxon>
        <taxon>Neopterygii</taxon>
        <taxon>Teleostei</taxon>
        <taxon>Osteoglossocephala</taxon>
        <taxon>Osteoglossomorpha</taxon>
        <taxon>Osteoglossiformes</taxon>
        <taxon>Osteoglossidae</taxon>
        <taxon>Scleropages</taxon>
    </lineage>
</organism>
<comment type="catalytic activity">
    <reaction evidence="22">
        <text>Mg(2+)(in) = Mg(2+)(out)</text>
        <dbReference type="Rhea" id="RHEA:29827"/>
        <dbReference type="ChEBI" id="CHEBI:18420"/>
    </reaction>
</comment>
<dbReference type="GO" id="GO:0051262">
    <property type="term" value="P:protein tetramerization"/>
    <property type="evidence" value="ECO:0007669"/>
    <property type="project" value="InterPro"/>
</dbReference>
<comment type="subcellular location">
    <subcellularLocation>
        <location evidence="2">Cell membrane</location>
        <topology evidence="2">Multi-pass membrane protein</topology>
    </subcellularLocation>
    <subcellularLocation>
        <location evidence="1">Nucleus</location>
    </subcellularLocation>
</comment>
<keyword evidence="4" id="KW-0813">Transport</keyword>
<keyword evidence="18 28" id="KW-0472">Membrane</keyword>
<sequence>CCCGRLIGEHRGLDVRLPRSSPDSPSPTPLEWPATDGVERWSVKQHTQASPTDAFGTIDFQDSARSCRAKYLRLSCDTKPDQVLQLMLKEWKMDMPKLVISVHGGTENFDLSPKVRHTFGKGLVKAAETTGAWIVTEGINTGVSRYLGDAVKLYGTREFRRRYTVGIAPWGIIQNHSDLIGKDLVRSYQTLGTPVYKRMSLNSQHSHFLLVDDGTVGIYGRQLELRRRLERHIRLQKIHPRLRKGVPVLCVVMAGGPDVISVVLDYVKSVPQVPTVVYEGTGPAADLLAFMHKQTSTGRQLDPDIREDILLRIQTTLGLDKAESNHIFKLLMECMDFRDSITIVDLDSEDQQDLDTSVLTALLKGTKASAPDQLSIALAWDRVDIAKKYILVYGQHWKEGSLEQAMLDALVMDRVSFVKLLIENGMNMNRFLTVSRLEQLYNTSHLPAEYWISLIDVGLVIEYLLGGAYSSTYTRKRFRALYRNISGKHKLEESGKENMGQFNKLSVGRRTQLEKEDSGSSGSHFFRTAEPYKHKMNELPLFTYSFSDLFVWAVLKRRQKMALFLWQHGEEVMARAVAACKLYRSMAYEAVLANMGDSTAEELKSYSLEFGQLAVDLLDDAFRQDETMAMKLLTYEMKDWSNFTCLQMAVSSGLHHFVSHSCTQMLLTDLWMGRLNMRKNSWFKIILSILLPPAILMLEFKSQAEMSHVPQTPESLQFDRESGTHGDVDNGHTSMSHCDMEKGPEHIISQDMPWTRKVYEFYSAPVVKFWFHTMAYLAFLMLYTYTVLVKIGPEPSIQEWLVIFYISTTALEKVREVLVSEPRKLSKKLEVWFSEYWNALDFIAILLFFGGFVLRCHDPDLRIVGRIFYCLDIIFWYLRLLDLFTVHQHVGPYLTMLTKMTTNMFNVVIMMAIVLVTFGVSRKAILSPEEPPSWTLARDVVFEPYWMIFGEVYAGEIDACADNQPCPPGSFITPFLQAVYLFVQYIIMVNTLIAFFNNVYMSMKSISDKIWKCNRYRYIMTYQGKPWLPPPFIVFSHLTLSIASICKPQPRKYEQDKQCGLKLYLSYEDLKKLHDFEEECIIAYFHKKNQNLHCSVASRIRTTKERVEEVSGELQDVAEKVNLIKDALQSLDSQLGQLQDLSALTVDTLTVLSATDTGQAEEALMAKRRSVEGACGQLPHSWSHVGHVAAGVESFRCKLHKQYRSTPSSLLRCLVRSPKPSLDEQDWGSVFSLPEKEQLGKKTQLQSVDQEGQRNTQSESAKRVHSGARSEAGEEVSVYSLDESTADSQGRTASAWSECGFTAMLQPVSWEGMDEGLHRAVRVVCTWAEGHLLKPNNTYIVKTFSPEVVEKWQKVFHSNTPLQLCLRVLTHVLCSAPFLRLGFLDVSLLYWHSEDKWFTIQKYIAGDFRKYNNRTGEEMTPNSCLEETILAFSHWTYHFTRGELLVLDLQGSGHCLVFLQFVGNCLQVLSVNQVRVAVGSPNGSGDMVFGPSNLGDDAIRRFIQNHTCNSCCRKLHL</sequence>
<keyword evidence="13" id="KW-0418">Kinase</keyword>
<dbReference type="InterPro" id="IPR011009">
    <property type="entry name" value="Kinase-like_dom_sf"/>
</dbReference>
<accession>A0A0P7XJ28</accession>
<feature type="transmembrane region" description="Helical" evidence="28">
    <location>
        <begin position="682"/>
        <end position="700"/>
    </location>
</feature>
<evidence type="ECO:0000256" key="27">
    <source>
        <dbReference type="SAM" id="MobiDB-lite"/>
    </source>
</evidence>
<comment type="catalytic activity">
    <reaction evidence="25">
        <text>L-threonyl-[protein] + ATP = O-phospho-L-threonyl-[protein] + ADP + H(+)</text>
        <dbReference type="Rhea" id="RHEA:46608"/>
        <dbReference type="Rhea" id="RHEA-COMP:11060"/>
        <dbReference type="Rhea" id="RHEA-COMP:11605"/>
        <dbReference type="ChEBI" id="CHEBI:15378"/>
        <dbReference type="ChEBI" id="CHEBI:30013"/>
        <dbReference type="ChEBI" id="CHEBI:30616"/>
        <dbReference type="ChEBI" id="CHEBI:61977"/>
        <dbReference type="ChEBI" id="CHEBI:456216"/>
        <dbReference type="EC" id="2.7.11.1"/>
    </reaction>
</comment>
<dbReference type="GO" id="GO:0005634">
    <property type="term" value="C:nucleus"/>
    <property type="evidence" value="ECO:0007669"/>
    <property type="project" value="UniProtKB-SubCell"/>
</dbReference>
<dbReference type="Pfam" id="PF18139">
    <property type="entry name" value="LSDAT_euk"/>
    <property type="match status" value="1"/>
</dbReference>
<keyword evidence="12" id="KW-0479">Metal-binding</keyword>
<dbReference type="PROSITE" id="PS51158">
    <property type="entry name" value="ALPHA_KINASE"/>
    <property type="match status" value="1"/>
</dbReference>
<keyword evidence="9" id="KW-0107">Calcium channel</keyword>
<dbReference type="Pfam" id="PF25508">
    <property type="entry name" value="TRPM2"/>
    <property type="match status" value="1"/>
</dbReference>
<evidence type="ECO:0000256" key="25">
    <source>
        <dbReference type="ARBA" id="ARBA00047899"/>
    </source>
</evidence>
<dbReference type="GO" id="GO:0005524">
    <property type="term" value="F:ATP binding"/>
    <property type="evidence" value="ECO:0007669"/>
    <property type="project" value="InterPro"/>
</dbReference>
<evidence type="ECO:0000256" key="13">
    <source>
        <dbReference type="ARBA" id="ARBA00022777"/>
    </source>
</evidence>
<evidence type="ECO:0000256" key="7">
    <source>
        <dbReference type="ARBA" id="ARBA00022553"/>
    </source>
</evidence>
<dbReference type="InterPro" id="IPR057366">
    <property type="entry name" value="TRPM-like"/>
</dbReference>
<dbReference type="GO" id="GO:0004674">
    <property type="term" value="F:protein serine/threonine kinase activity"/>
    <property type="evidence" value="ECO:0007669"/>
    <property type="project" value="UniProtKB-KW"/>
</dbReference>
<feature type="transmembrane region" description="Helical" evidence="28">
    <location>
        <begin position="450"/>
        <end position="469"/>
    </location>
</feature>
<dbReference type="PANTHER" id="PTHR13800">
    <property type="entry name" value="TRANSIENT RECEPTOR POTENTIAL CATION CHANNEL, SUBFAMILY M, MEMBER 6"/>
    <property type="match status" value="1"/>
</dbReference>
<evidence type="ECO:0000256" key="4">
    <source>
        <dbReference type="ARBA" id="ARBA00022448"/>
    </source>
</evidence>
<keyword evidence="30" id="KW-0675">Receptor</keyword>
<feature type="transmembrane region" description="Helical" evidence="28">
    <location>
        <begin position="769"/>
        <end position="788"/>
    </location>
</feature>
<keyword evidence="10" id="KW-0808">Transferase</keyword>
<evidence type="ECO:0000256" key="3">
    <source>
        <dbReference type="ARBA" id="ARBA00012513"/>
    </source>
</evidence>
<keyword evidence="7" id="KW-0597">Phosphoprotein</keyword>
<dbReference type="InterPro" id="IPR050927">
    <property type="entry name" value="TRPM"/>
</dbReference>
<evidence type="ECO:0000256" key="23">
    <source>
        <dbReference type="ARBA" id="ARBA00034634"/>
    </source>
</evidence>
<dbReference type="STRING" id="113540.ENSSFOP00015017709"/>
<feature type="transmembrane region" description="Helical" evidence="28">
    <location>
        <begin position="866"/>
        <end position="884"/>
    </location>
</feature>
<comment type="catalytic activity">
    <reaction evidence="23">
        <text>Zn(2+)(in) = Zn(2+)(out)</text>
        <dbReference type="Rhea" id="RHEA:29351"/>
        <dbReference type="ChEBI" id="CHEBI:29105"/>
    </reaction>
</comment>
<evidence type="ECO:0000256" key="14">
    <source>
        <dbReference type="ARBA" id="ARBA00022833"/>
    </source>
</evidence>
<evidence type="ECO:0000256" key="6">
    <source>
        <dbReference type="ARBA" id="ARBA00022527"/>
    </source>
</evidence>
<evidence type="ECO:0000256" key="9">
    <source>
        <dbReference type="ARBA" id="ARBA00022673"/>
    </source>
</evidence>
<dbReference type="GO" id="GO:0016324">
    <property type="term" value="C:apical plasma membrane"/>
    <property type="evidence" value="ECO:0007669"/>
    <property type="project" value="TreeGrafter"/>
</dbReference>
<keyword evidence="15" id="KW-0106">Calcium</keyword>
<dbReference type="GO" id="GO:0005262">
    <property type="term" value="F:calcium channel activity"/>
    <property type="evidence" value="ECO:0007669"/>
    <property type="project" value="UniProtKB-KW"/>
</dbReference>
<feature type="compositionally biased region" description="Polar residues" evidence="27">
    <location>
        <begin position="1241"/>
        <end position="1259"/>
    </location>
</feature>
<feature type="transmembrane region" description="Helical" evidence="28">
    <location>
        <begin position="905"/>
        <end position="925"/>
    </location>
</feature>
<keyword evidence="8" id="KW-0109">Calcium transport</keyword>
<evidence type="ECO:0000256" key="28">
    <source>
        <dbReference type="SAM" id="Phobius"/>
    </source>
</evidence>
<evidence type="ECO:0000256" key="15">
    <source>
        <dbReference type="ARBA" id="ARBA00022837"/>
    </source>
</evidence>
<feature type="non-terminal residue" evidence="30">
    <location>
        <position position="1"/>
    </location>
</feature>
<evidence type="ECO:0000256" key="8">
    <source>
        <dbReference type="ARBA" id="ARBA00022568"/>
    </source>
</evidence>
<dbReference type="Gene3D" id="3.30.200.20">
    <property type="entry name" value="Phosphorylase Kinase, domain 1"/>
    <property type="match status" value="1"/>
</dbReference>
<dbReference type="Gene3D" id="1.20.5.1010">
    <property type="entry name" value="TRPM, tetramerisation domain"/>
    <property type="match status" value="1"/>
</dbReference>
<comment type="catalytic activity">
    <reaction evidence="26">
        <text>L-seryl-[protein] + ATP = O-phospho-L-seryl-[protein] + ADP + H(+)</text>
        <dbReference type="Rhea" id="RHEA:17989"/>
        <dbReference type="Rhea" id="RHEA-COMP:9863"/>
        <dbReference type="Rhea" id="RHEA-COMP:11604"/>
        <dbReference type="ChEBI" id="CHEBI:15378"/>
        <dbReference type="ChEBI" id="CHEBI:29999"/>
        <dbReference type="ChEBI" id="CHEBI:30616"/>
        <dbReference type="ChEBI" id="CHEBI:83421"/>
        <dbReference type="ChEBI" id="CHEBI:456216"/>
        <dbReference type="EC" id="2.7.11.1"/>
    </reaction>
</comment>
<evidence type="ECO:0000256" key="18">
    <source>
        <dbReference type="ARBA" id="ARBA00023136"/>
    </source>
</evidence>
<evidence type="ECO:0000256" key="11">
    <source>
        <dbReference type="ARBA" id="ARBA00022692"/>
    </source>
</evidence>
<keyword evidence="16 28" id="KW-1133">Transmembrane helix</keyword>
<reference evidence="30 31" key="1">
    <citation type="submission" date="2015-08" db="EMBL/GenBank/DDBJ databases">
        <title>The genome of the Asian arowana (Scleropages formosus).</title>
        <authorList>
            <person name="Tan M.H."/>
            <person name="Gan H.M."/>
            <person name="Croft L.J."/>
            <person name="Austin C.M."/>
        </authorList>
    </citation>
    <scope>NUCLEOTIDE SEQUENCE [LARGE SCALE GENOMIC DNA]</scope>
    <source>
        <strain evidence="30">Aro1</strain>
    </source>
</reference>
<feature type="region of interest" description="Disordered" evidence="27">
    <location>
        <begin position="1238"/>
        <end position="1284"/>
    </location>
</feature>
<name>A0A0P7XJ28_SCLFO</name>
<dbReference type="EC" id="2.7.11.1" evidence="3"/>
<dbReference type="PANTHER" id="PTHR13800:SF15">
    <property type="entry name" value="TRANSIENT RECEPTOR POTENTIAL CATION CHANNEL SUBFAMILY M MEMBER 6"/>
    <property type="match status" value="1"/>
</dbReference>
<feature type="transmembrane region" description="Helical" evidence="28">
    <location>
        <begin position="978"/>
        <end position="1000"/>
    </location>
</feature>
<dbReference type="InterPro" id="IPR004166">
    <property type="entry name" value="a-kinase_dom"/>
</dbReference>
<dbReference type="Gene3D" id="3.20.200.10">
    <property type="entry name" value="MHCK/EF2 kinase"/>
    <property type="match status" value="1"/>
</dbReference>
<dbReference type="InterPro" id="IPR032415">
    <property type="entry name" value="TRPM_tetra"/>
</dbReference>
<evidence type="ECO:0000256" key="17">
    <source>
        <dbReference type="ARBA" id="ARBA00023065"/>
    </source>
</evidence>
<comment type="caution">
    <text evidence="30">The sequence shown here is derived from an EMBL/GenBank/DDBJ whole genome shotgun (WGS) entry which is preliminary data.</text>
</comment>
<evidence type="ECO:0000256" key="2">
    <source>
        <dbReference type="ARBA" id="ARBA00004651"/>
    </source>
</evidence>
<keyword evidence="6" id="KW-0723">Serine/threonine-protein kinase</keyword>
<dbReference type="SMART" id="SM00811">
    <property type="entry name" value="Alpha_kinase"/>
    <property type="match status" value="1"/>
</dbReference>
<dbReference type="Pfam" id="PF02816">
    <property type="entry name" value="Alpha_kinase"/>
    <property type="match status" value="1"/>
</dbReference>
<dbReference type="InterPro" id="IPR037162">
    <property type="entry name" value="TRPM_tetra_sf"/>
</dbReference>
<feature type="domain" description="Alpha-type protein kinase" evidence="29">
    <location>
        <begin position="1288"/>
        <end position="1517"/>
    </location>
</feature>
<gene>
    <name evidence="30" type="ORF">Z043_103838</name>
</gene>
<protein>
    <recommendedName>
        <fullName evidence="3">non-specific serine/threonine protein kinase</fullName>
        <ecNumber evidence="3">2.7.11.1</ecNumber>
    </recommendedName>
</protein>
<feature type="non-terminal residue" evidence="30">
    <location>
        <position position="1517"/>
    </location>
</feature>
<keyword evidence="11 28" id="KW-0812">Transmembrane</keyword>
<dbReference type="InterPro" id="IPR041491">
    <property type="entry name" value="TRPM_SLOG"/>
</dbReference>
<dbReference type="SUPFAM" id="SSF56112">
    <property type="entry name" value="Protein kinase-like (PK-like)"/>
    <property type="match status" value="1"/>
</dbReference>
<evidence type="ECO:0000256" key="19">
    <source>
        <dbReference type="ARBA" id="ARBA00023242"/>
    </source>
</evidence>
<evidence type="ECO:0000256" key="21">
    <source>
        <dbReference type="ARBA" id="ARBA00025760"/>
    </source>
</evidence>
<dbReference type="Pfam" id="PF16519">
    <property type="entry name" value="TRPM_tetra"/>
    <property type="match status" value="1"/>
</dbReference>
<proteinExistence type="inferred from homology"/>
<keyword evidence="14" id="KW-0862">Zinc</keyword>
<evidence type="ECO:0000256" key="1">
    <source>
        <dbReference type="ARBA" id="ARBA00004123"/>
    </source>
</evidence>
<feature type="transmembrane region" description="Helical" evidence="28">
    <location>
        <begin position="836"/>
        <end position="854"/>
    </location>
</feature>
<evidence type="ECO:0000256" key="26">
    <source>
        <dbReference type="ARBA" id="ARBA00048679"/>
    </source>
</evidence>
<dbReference type="Proteomes" id="UP000034805">
    <property type="component" value="Unassembled WGS sequence"/>
</dbReference>
<evidence type="ECO:0000256" key="16">
    <source>
        <dbReference type="ARBA" id="ARBA00022989"/>
    </source>
</evidence>
<dbReference type="GO" id="GO:0046872">
    <property type="term" value="F:metal ion binding"/>
    <property type="evidence" value="ECO:0007669"/>
    <property type="project" value="UniProtKB-KW"/>
</dbReference>
<evidence type="ECO:0000313" key="31">
    <source>
        <dbReference type="Proteomes" id="UP000034805"/>
    </source>
</evidence>
<dbReference type="EMBL" id="JARO02000993">
    <property type="protein sequence ID" value="KPP76789.1"/>
    <property type="molecule type" value="Genomic_DNA"/>
</dbReference>
<keyword evidence="5" id="KW-1003">Cell membrane</keyword>
<evidence type="ECO:0000256" key="10">
    <source>
        <dbReference type="ARBA" id="ARBA00022679"/>
    </source>
</evidence>
<evidence type="ECO:0000313" key="30">
    <source>
        <dbReference type="EMBL" id="KPP76789.1"/>
    </source>
</evidence>
<keyword evidence="20" id="KW-0407">Ion channel</keyword>
<feature type="transmembrane region" description="Helical" evidence="28">
    <location>
        <begin position="1027"/>
        <end position="1045"/>
    </location>
</feature>
<keyword evidence="19" id="KW-0539">Nucleus</keyword>
<comment type="catalytic activity">
    <reaction evidence="24">
        <text>Ca(2+)(in) = Ca(2+)(out)</text>
        <dbReference type="Rhea" id="RHEA:29671"/>
        <dbReference type="ChEBI" id="CHEBI:29108"/>
    </reaction>
</comment>
<evidence type="ECO:0000256" key="22">
    <source>
        <dbReference type="ARBA" id="ARBA00034269"/>
    </source>
</evidence>
<dbReference type="InterPro" id="IPR005821">
    <property type="entry name" value="Ion_trans_dom"/>
</dbReference>
<keyword evidence="17" id="KW-0406">Ion transport</keyword>